<dbReference type="SUPFAM" id="SSF101898">
    <property type="entry name" value="NHL repeat"/>
    <property type="match status" value="1"/>
</dbReference>
<dbReference type="AlphaFoldDB" id="A0A5C5YNJ7"/>
<reference evidence="2 3" key="1">
    <citation type="submission" date="2019-02" db="EMBL/GenBank/DDBJ databases">
        <title>Deep-cultivation of Planctomycetes and their phenomic and genomic characterization uncovers novel biology.</title>
        <authorList>
            <person name="Wiegand S."/>
            <person name="Jogler M."/>
            <person name="Boedeker C."/>
            <person name="Pinto D."/>
            <person name="Vollmers J."/>
            <person name="Rivas-Marin E."/>
            <person name="Kohn T."/>
            <person name="Peeters S.H."/>
            <person name="Heuer A."/>
            <person name="Rast P."/>
            <person name="Oberbeckmann S."/>
            <person name="Bunk B."/>
            <person name="Jeske O."/>
            <person name="Meyerdierks A."/>
            <person name="Storesund J.E."/>
            <person name="Kallscheuer N."/>
            <person name="Luecker S."/>
            <person name="Lage O.M."/>
            <person name="Pohl T."/>
            <person name="Merkel B.J."/>
            <person name="Hornburger P."/>
            <person name="Mueller R.-W."/>
            <person name="Bruemmer F."/>
            <person name="Labrenz M."/>
            <person name="Spormann A.M."/>
            <person name="Op Den Camp H."/>
            <person name="Overmann J."/>
            <person name="Amann R."/>
            <person name="Jetten M.S.M."/>
            <person name="Mascher T."/>
            <person name="Medema M.H."/>
            <person name="Devos D.P."/>
            <person name="Kaster A.-K."/>
            <person name="Ovreas L."/>
            <person name="Rohde M."/>
            <person name="Galperin M.Y."/>
            <person name="Jogler C."/>
        </authorList>
    </citation>
    <scope>NUCLEOTIDE SEQUENCE [LARGE SCALE GENOMIC DNA]</scope>
    <source>
        <strain evidence="2 3">CA13</strain>
    </source>
</reference>
<keyword evidence="1" id="KW-0732">Signal</keyword>
<comment type="caution">
    <text evidence="2">The sequence shown here is derived from an EMBL/GenBank/DDBJ whole genome shotgun (WGS) entry which is preliminary data.</text>
</comment>
<feature type="chain" id="PRO_5023142027" description="Phytase-like domain-containing protein" evidence="1">
    <location>
        <begin position="26"/>
        <end position="406"/>
    </location>
</feature>
<protein>
    <recommendedName>
        <fullName evidence="4">Phytase-like domain-containing protein</fullName>
    </recommendedName>
</protein>
<feature type="signal peptide" evidence="1">
    <location>
        <begin position="1"/>
        <end position="25"/>
    </location>
</feature>
<evidence type="ECO:0000313" key="2">
    <source>
        <dbReference type="EMBL" id="TWT76445.1"/>
    </source>
</evidence>
<gene>
    <name evidence="2" type="ORF">CA13_69390</name>
</gene>
<evidence type="ECO:0008006" key="4">
    <source>
        <dbReference type="Google" id="ProtNLM"/>
    </source>
</evidence>
<proteinExistence type="predicted"/>
<sequence precursor="true">MRNLRKPNRPMAILLPLLISTTTIATSYAHEGHSHKHRPAMSPSPNNTSRFITISTDGDGNGFSTDKQTFHWKHRSDLGTQPDAMIEAARTGLHNNADIDPKTGELITVVKDYGLVALDSELKAWTLIEDQDQHFAAGMNAHGMDCFEFDGQVLYAAASTNTREIVISNRGKIVARLGSPTGKEFDNPTANQYYANGGPFVPCDVVWLPEAKRLVVVTGYSPGDFAVSAERIDGTWQWSGPAFGGKQSEGGPFNTAHGMEVKQVDGLETIEVASRGHGRIYGFTPSGAMIRLKGANNGYYVQLPDRSTPCNLSFVDDKSFVPLLNSLPDTGGVAPVLVLQNNELIGSLIPATYDGLGFMHHMHGLKAFDRNGKLYAVALSWPDGNKDKRNDGQIAIFEAVPENPVQ</sequence>
<keyword evidence="3" id="KW-1185">Reference proteome</keyword>
<evidence type="ECO:0000313" key="3">
    <source>
        <dbReference type="Proteomes" id="UP000315010"/>
    </source>
</evidence>
<accession>A0A5C5YNJ7</accession>
<evidence type="ECO:0000256" key="1">
    <source>
        <dbReference type="SAM" id="SignalP"/>
    </source>
</evidence>
<organism evidence="2 3">
    <name type="scientific">Novipirellula herctigrandis</name>
    <dbReference type="NCBI Taxonomy" id="2527986"/>
    <lineage>
        <taxon>Bacteria</taxon>
        <taxon>Pseudomonadati</taxon>
        <taxon>Planctomycetota</taxon>
        <taxon>Planctomycetia</taxon>
        <taxon>Pirellulales</taxon>
        <taxon>Pirellulaceae</taxon>
        <taxon>Novipirellula</taxon>
    </lineage>
</organism>
<dbReference type="EMBL" id="SJPJ01000002">
    <property type="protein sequence ID" value="TWT76445.1"/>
    <property type="molecule type" value="Genomic_DNA"/>
</dbReference>
<dbReference type="RefSeq" id="WP_419195245.1">
    <property type="nucleotide sequence ID" value="NZ_SJPJ01000002.1"/>
</dbReference>
<name>A0A5C5YNJ7_9BACT</name>
<dbReference type="Proteomes" id="UP000315010">
    <property type="component" value="Unassembled WGS sequence"/>
</dbReference>